<dbReference type="GO" id="GO:0004069">
    <property type="term" value="F:L-aspartate:2-oxoglutarate aminotransferase activity"/>
    <property type="evidence" value="ECO:0007669"/>
    <property type="project" value="InterPro"/>
</dbReference>
<proteinExistence type="predicted"/>
<dbReference type="Gene3D" id="3.40.640.10">
    <property type="entry name" value="Type I PLP-dependent aspartate aminotransferase-like (Major domain)"/>
    <property type="match status" value="1"/>
</dbReference>
<dbReference type="InterPro" id="IPR015422">
    <property type="entry name" value="PyrdxlP-dep_Trfase_small"/>
</dbReference>
<dbReference type="Proteomes" id="UP000663929">
    <property type="component" value="Chromosome"/>
</dbReference>
<evidence type="ECO:0000313" key="1">
    <source>
        <dbReference type="EMBL" id="QTD49338.1"/>
    </source>
</evidence>
<organism evidence="1 2">
    <name type="scientific">Sulfidibacter corallicola</name>
    <dbReference type="NCBI Taxonomy" id="2818388"/>
    <lineage>
        <taxon>Bacteria</taxon>
        <taxon>Pseudomonadati</taxon>
        <taxon>Acidobacteriota</taxon>
        <taxon>Holophagae</taxon>
        <taxon>Acanthopleuribacterales</taxon>
        <taxon>Acanthopleuribacteraceae</taxon>
        <taxon>Sulfidibacter</taxon>
    </lineage>
</organism>
<dbReference type="InterPro" id="IPR015421">
    <property type="entry name" value="PyrdxlP-dep_Trfase_major"/>
</dbReference>
<dbReference type="InterPro" id="IPR015424">
    <property type="entry name" value="PyrdxlP-dep_Trfase"/>
</dbReference>
<dbReference type="KEGG" id="scor:J3U87_27450"/>
<dbReference type="PANTHER" id="PTHR43799:SF1">
    <property type="entry name" value="ASPARTATE AMINOTRANSFERASE"/>
    <property type="match status" value="1"/>
</dbReference>
<keyword evidence="1" id="KW-0808">Transferase</keyword>
<dbReference type="AlphaFoldDB" id="A0A8A4TKH7"/>
<dbReference type="CDD" id="cd00609">
    <property type="entry name" value="AAT_like"/>
    <property type="match status" value="1"/>
</dbReference>
<dbReference type="Gene3D" id="3.90.1150.10">
    <property type="entry name" value="Aspartate Aminotransferase, domain 1"/>
    <property type="match status" value="1"/>
</dbReference>
<keyword evidence="2" id="KW-1185">Reference proteome</keyword>
<dbReference type="PANTHER" id="PTHR43799">
    <property type="entry name" value="AMINOTRANSFERASE, PUTATIVE-RELATED"/>
    <property type="match status" value="1"/>
</dbReference>
<dbReference type="RefSeq" id="WP_237378973.1">
    <property type="nucleotide sequence ID" value="NZ_CP071793.1"/>
</dbReference>
<gene>
    <name evidence="1" type="ORF">J3U87_27450</name>
</gene>
<protein>
    <submittedName>
        <fullName evidence="1">Aminotransferase class I/II-fold pyridoxal phosphate-dependent enzyme</fullName>
    </submittedName>
</protein>
<dbReference type="Pfam" id="PF12897">
    <property type="entry name" value="Asp_aminotransf"/>
    <property type="match status" value="1"/>
</dbReference>
<reference evidence="1" key="1">
    <citation type="submission" date="2021-03" db="EMBL/GenBank/DDBJ databases">
        <title>Acanthopleuribacteraceae sp. M133.</title>
        <authorList>
            <person name="Wang G."/>
        </authorList>
    </citation>
    <scope>NUCLEOTIDE SEQUENCE</scope>
    <source>
        <strain evidence="1">M133</strain>
    </source>
</reference>
<sequence>MTHPQESLEQLKERYAAVQAKQLQLDMTRGKPGPEQLDLANAMLTLVDGDHYKDDAGTDCRNYGVVDGLPAAKRLFADFLECDAEEVIIGGNASLTLMHNYIARAMLHGVPGSPRPWCRESAVRFLCPVPGYDRHFNVCKEMGIEMIPVAMNDEGPDMDQVERLVAEDASIKGIWCVPKYANPNGVTYSDTVVDRLASMTTAAPDFRILWDNAYAHHHLYDQEDQLKNILQACKQCGNPNRVIMLGSTSKISFAGAGVSAMACSVENRSDVLGHVKMETIGNDKLNQLRHLRFFQNMAGIRAHMKRHAAILRPKFEGVRKVLTRELEGTGLATWTQPRGGYFICLDTAPGLAKRVVALAGAAGVKLTPAGATHPNGHDPDDKTIRIAPSMPSLPAILEATEVMALCVKLAAAEKNA</sequence>
<evidence type="ECO:0000313" key="2">
    <source>
        <dbReference type="Proteomes" id="UP000663929"/>
    </source>
</evidence>
<dbReference type="SUPFAM" id="SSF53383">
    <property type="entry name" value="PLP-dependent transferases"/>
    <property type="match status" value="1"/>
</dbReference>
<keyword evidence="1" id="KW-0032">Aminotransferase</keyword>
<dbReference type="InterPro" id="IPR024551">
    <property type="entry name" value="AspAT_Ic"/>
</dbReference>
<accession>A0A8A4TKH7</accession>
<name>A0A8A4TKH7_SULCO</name>
<dbReference type="EMBL" id="CP071793">
    <property type="protein sequence ID" value="QTD49338.1"/>
    <property type="molecule type" value="Genomic_DNA"/>
</dbReference>